<dbReference type="EC" id="1.14.11.18" evidence="10"/>
<dbReference type="Pfam" id="PF05721">
    <property type="entry name" value="PhyH"/>
    <property type="match status" value="1"/>
</dbReference>
<dbReference type="GO" id="GO:0031418">
    <property type="term" value="F:L-ascorbic acid binding"/>
    <property type="evidence" value="ECO:0007669"/>
    <property type="project" value="UniProtKB-KW"/>
</dbReference>
<evidence type="ECO:0000256" key="2">
    <source>
        <dbReference type="ARBA" id="ARBA00001962"/>
    </source>
</evidence>
<evidence type="ECO:0000256" key="7">
    <source>
        <dbReference type="ARBA" id="ARBA00022964"/>
    </source>
</evidence>
<organism evidence="31 32">
    <name type="scientific">Terrapene triunguis</name>
    <name type="common">Three-toed box turtle</name>
    <dbReference type="NCBI Taxonomy" id="2587831"/>
    <lineage>
        <taxon>Eukaryota</taxon>
        <taxon>Metazoa</taxon>
        <taxon>Chordata</taxon>
        <taxon>Craniata</taxon>
        <taxon>Vertebrata</taxon>
        <taxon>Euteleostomi</taxon>
        <taxon>Archelosauria</taxon>
        <taxon>Testudinata</taxon>
        <taxon>Testudines</taxon>
        <taxon>Cryptodira</taxon>
        <taxon>Durocryptodira</taxon>
        <taxon>Testudinoidea</taxon>
        <taxon>Emydidae</taxon>
        <taxon>Terrapene</taxon>
    </lineage>
</organism>
<gene>
    <name evidence="31" type="primary">PHYH</name>
</gene>
<comment type="catalytic activity">
    <reaction evidence="22">
        <text>octadecanoyl-CoA + 2-oxoglutarate + O2 = 2-hydroxyoctadecanoyl-CoA + succinate + CO2</text>
        <dbReference type="Rhea" id="RHEA:54624"/>
        <dbReference type="ChEBI" id="CHEBI:15379"/>
        <dbReference type="ChEBI" id="CHEBI:16526"/>
        <dbReference type="ChEBI" id="CHEBI:16810"/>
        <dbReference type="ChEBI" id="CHEBI:30031"/>
        <dbReference type="ChEBI" id="CHEBI:57394"/>
        <dbReference type="ChEBI" id="CHEBI:74116"/>
    </reaction>
    <physiologicalReaction direction="left-to-right" evidence="22">
        <dbReference type="Rhea" id="RHEA:54625"/>
    </physiologicalReaction>
</comment>
<dbReference type="PANTHER" id="PTHR21308:SF1">
    <property type="entry name" value="PHYTANOYL-COA DIOXYGENASE, PEROXISOMAL"/>
    <property type="match status" value="1"/>
</dbReference>
<evidence type="ECO:0000256" key="12">
    <source>
        <dbReference type="ARBA" id="ARBA00034924"/>
    </source>
</evidence>
<dbReference type="GeneTree" id="ENSGT00390000001775"/>
<comment type="catalytic activity">
    <reaction evidence="23">
        <text>3-methylhexadecanoyl-CoA + 2-oxoglutarate + O2 = 2-hydroxy-3-methylhexadecanoyl-CoA + succinate + CO2</text>
        <dbReference type="Rhea" id="RHEA:44000"/>
        <dbReference type="ChEBI" id="CHEBI:15379"/>
        <dbReference type="ChEBI" id="CHEBI:16526"/>
        <dbReference type="ChEBI" id="CHEBI:16810"/>
        <dbReference type="ChEBI" id="CHEBI:30031"/>
        <dbReference type="ChEBI" id="CHEBI:58784"/>
        <dbReference type="ChEBI" id="CHEBI:83969"/>
    </reaction>
    <physiologicalReaction direction="left-to-right" evidence="23">
        <dbReference type="Rhea" id="RHEA:44001"/>
    </physiologicalReaction>
</comment>
<evidence type="ECO:0000256" key="1">
    <source>
        <dbReference type="ARBA" id="ARBA00001961"/>
    </source>
</evidence>
<protein>
    <recommendedName>
        <fullName evidence="30">Phytanoyl-CoA dioxygenase, peroxisomal</fullName>
        <ecNumber evidence="10">1.14.11.18</ecNumber>
    </recommendedName>
    <alternativeName>
        <fullName evidence="11">Phytanic acid oxidase</fullName>
    </alternativeName>
    <alternativeName>
        <fullName evidence="12">Phytanoyl-CoA alpha-hydroxylase</fullName>
    </alternativeName>
</protein>
<dbReference type="FunFam" id="2.60.120.620:FF:000012">
    <property type="entry name" value="Phytanoyl-CoA dioxygenase, peroxisomal"/>
    <property type="match status" value="1"/>
</dbReference>
<comment type="catalytic activity">
    <reaction evidence="14">
        <text>3-methylbutanoyl-CoA + 2-oxoglutarate + O2 = 2-hydroxy-3-methylbutanoyl-CoA + succinate + CO2</text>
        <dbReference type="Rhea" id="RHEA:54612"/>
        <dbReference type="ChEBI" id="CHEBI:15379"/>
        <dbReference type="ChEBI" id="CHEBI:16526"/>
        <dbReference type="ChEBI" id="CHEBI:16810"/>
        <dbReference type="ChEBI" id="CHEBI:30031"/>
        <dbReference type="ChEBI" id="CHEBI:57345"/>
        <dbReference type="ChEBI" id="CHEBI:138296"/>
    </reaction>
    <physiologicalReaction direction="left-to-right" evidence="14">
        <dbReference type="Rhea" id="RHEA:54613"/>
    </physiologicalReaction>
</comment>
<dbReference type="GO" id="GO:0097089">
    <property type="term" value="P:methyl-branched fatty acid metabolic process"/>
    <property type="evidence" value="ECO:0007669"/>
    <property type="project" value="Ensembl"/>
</dbReference>
<evidence type="ECO:0000256" key="4">
    <source>
        <dbReference type="ARBA" id="ARBA00005830"/>
    </source>
</evidence>
<dbReference type="GO" id="GO:0005777">
    <property type="term" value="C:peroxisome"/>
    <property type="evidence" value="ECO:0007669"/>
    <property type="project" value="Ensembl"/>
</dbReference>
<evidence type="ECO:0000256" key="22">
    <source>
        <dbReference type="ARBA" id="ARBA00051765"/>
    </source>
</evidence>
<evidence type="ECO:0000256" key="15">
    <source>
        <dbReference type="ARBA" id="ARBA00050601"/>
    </source>
</evidence>
<keyword evidence="6" id="KW-0847">Vitamin C</keyword>
<comment type="catalytic activity">
    <reaction evidence="18">
        <text>dodecanoyl-CoA + 2-oxoglutarate + O2 = 2-hydroxydodecanoyl-CoA + succinate + CO2</text>
        <dbReference type="Rhea" id="RHEA:54628"/>
        <dbReference type="ChEBI" id="CHEBI:15379"/>
        <dbReference type="ChEBI" id="CHEBI:16526"/>
        <dbReference type="ChEBI" id="CHEBI:16810"/>
        <dbReference type="ChEBI" id="CHEBI:30031"/>
        <dbReference type="ChEBI" id="CHEBI:57375"/>
        <dbReference type="ChEBI" id="CHEBI:138299"/>
    </reaction>
    <physiologicalReaction direction="left-to-right" evidence="18">
        <dbReference type="Rhea" id="RHEA:54629"/>
    </physiologicalReaction>
</comment>
<evidence type="ECO:0000256" key="3">
    <source>
        <dbReference type="ARBA" id="ARBA00004872"/>
    </source>
</evidence>
<dbReference type="GO" id="GO:0008198">
    <property type="term" value="F:ferrous iron binding"/>
    <property type="evidence" value="ECO:0007669"/>
    <property type="project" value="Ensembl"/>
</dbReference>
<dbReference type="AlphaFoldDB" id="A0A674HWZ3"/>
<evidence type="ECO:0000256" key="27">
    <source>
        <dbReference type="ARBA" id="ARBA00052528"/>
    </source>
</evidence>
<evidence type="ECO:0000256" key="16">
    <source>
        <dbReference type="ARBA" id="ARBA00050820"/>
    </source>
</evidence>
<evidence type="ECO:0000256" key="23">
    <source>
        <dbReference type="ARBA" id="ARBA00051796"/>
    </source>
</evidence>
<evidence type="ECO:0000256" key="30">
    <source>
        <dbReference type="ARBA" id="ARBA00071213"/>
    </source>
</evidence>
<comment type="catalytic activity">
    <reaction evidence="24">
        <text>3-methylnonanoyl-CoA + 2-oxoglutarate + O2 = 2-hydroxy-3-methylnonanoyl-CoA + succinate + CO2</text>
        <dbReference type="Rhea" id="RHEA:55180"/>
        <dbReference type="ChEBI" id="CHEBI:15379"/>
        <dbReference type="ChEBI" id="CHEBI:16526"/>
        <dbReference type="ChEBI" id="CHEBI:16810"/>
        <dbReference type="ChEBI" id="CHEBI:30031"/>
        <dbReference type="ChEBI" id="CHEBI:138633"/>
        <dbReference type="ChEBI" id="CHEBI:138634"/>
    </reaction>
    <physiologicalReaction direction="left-to-right" evidence="24">
        <dbReference type="Rhea" id="RHEA:55181"/>
    </physiologicalReaction>
</comment>
<evidence type="ECO:0000256" key="10">
    <source>
        <dbReference type="ARBA" id="ARBA00034809"/>
    </source>
</evidence>
<dbReference type="Gene3D" id="2.60.120.620">
    <property type="entry name" value="q2cbj1_9rhob like domain"/>
    <property type="match status" value="1"/>
</dbReference>
<evidence type="ECO:0000256" key="8">
    <source>
        <dbReference type="ARBA" id="ARBA00023002"/>
    </source>
</evidence>
<comment type="catalytic activity">
    <reaction evidence="16">
        <text>decanoyl-CoA + 2-oxoglutarate + O2 = 2-hydroxydecanoyl-CoA + succinate + CO2</text>
        <dbReference type="Rhea" id="RHEA:54604"/>
        <dbReference type="ChEBI" id="CHEBI:15379"/>
        <dbReference type="ChEBI" id="CHEBI:16526"/>
        <dbReference type="ChEBI" id="CHEBI:16810"/>
        <dbReference type="ChEBI" id="CHEBI:30031"/>
        <dbReference type="ChEBI" id="CHEBI:61430"/>
        <dbReference type="ChEBI" id="CHEBI:138292"/>
    </reaction>
    <physiologicalReaction direction="left-to-right" evidence="16">
        <dbReference type="Rhea" id="RHEA:54605"/>
    </physiologicalReaction>
</comment>
<reference evidence="31" key="1">
    <citation type="submission" date="2025-08" db="UniProtKB">
        <authorList>
            <consortium name="Ensembl"/>
        </authorList>
    </citation>
    <scope>IDENTIFICATION</scope>
</reference>
<evidence type="ECO:0000256" key="5">
    <source>
        <dbReference type="ARBA" id="ARBA00022723"/>
    </source>
</evidence>
<name>A0A674HWZ3_9SAUR</name>
<comment type="catalytic activity">
    <reaction evidence="13">
        <text>tetradecanoyl-CoA + 2-oxoglutarate + O2 = 2-hydroxytetradecanoyl-CoA + succinate + CO2</text>
        <dbReference type="Rhea" id="RHEA:54632"/>
        <dbReference type="ChEBI" id="CHEBI:15379"/>
        <dbReference type="ChEBI" id="CHEBI:16526"/>
        <dbReference type="ChEBI" id="CHEBI:16810"/>
        <dbReference type="ChEBI" id="CHEBI:30031"/>
        <dbReference type="ChEBI" id="CHEBI:57385"/>
        <dbReference type="ChEBI" id="CHEBI:138300"/>
    </reaction>
    <physiologicalReaction direction="left-to-right" evidence="13">
        <dbReference type="Rhea" id="RHEA:54633"/>
    </physiologicalReaction>
</comment>
<keyword evidence="8" id="KW-0560">Oxidoreductase</keyword>
<keyword evidence="32" id="KW-1185">Reference proteome</keyword>
<evidence type="ECO:0000256" key="24">
    <source>
        <dbReference type="ARBA" id="ARBA00051909"/>
    </source>
</evidence>
<evidence type="ECO:0000256" key="11">
    <source>
        <dbReference type="ARBA" id="ARBA00034921"/>
    </source>
</evidence>
<evidence type="ECO:0000256" key="6">
    <source>
        <dbReference type="ARBA" id="ARBA00022896"/>
    </source>
</evidence>
<comment type="cofactor">
    <cofactor evidence="2">
        <name>Fe cation</name>
        <dbReference type="ChEBI" id="CHEBI:24875"/>
    </cofactor>
</comment>
<evidence type="ECO:0000256" key="29">
    <source>
        <dbReference type="ARBA" id="ARBA00053028"/>
    </source>
</evidence>
<proteinExistence type="inferred from homology"/>
<dbReference type="GO" id="GO:0001561">
    <property type="term" value="P:fatty acid alpha-oxidation"/>
    <property type="evidence" value="ECO:0007669"/>
    <property type="project" value="Ensembl"/>
</dbReference>
<dbReference type="InterPro" id="IPR008775">
    <property type="entry name" value="Phytyl_CoA_dOase-like"/>
</dbReference>
<dbReference type="InParanoid" id="A0A674HWZ3"/>
<comment type="catalytic activity">
    <reaction evidence="17">
        <text>phytanoyl-CoA + 2-oxoglutarate + O2 = 2-hydroxyphytanoyl-CoA + succinate + CO2</text>
        <dbReference type="Rhea" id="RHEA:16065"/>
        <dbReference type="ChEBI" id="CHEBI:15379"/>
        <dbReference type="ChEBI" id="CHEBI:16526"/>
        <dbReference type="ChEBI" id="CHEBI:16810"/>
        <dbReference type="ChEBI" id="CHEBI:30031"/>
        <dbReference type="ChEBI" id="CHEBI:57334"/>
        <dbReference type="ChEBI" id="CHEBI:57391"/>
        <dbReference type="EC" id="1.14.11.18"/>
    </reaction>
    <physiologicalReaction direction="left-to-right" evidence="17">
        <dbReference type="Rhea" id="RHEA:16066"/>
    </physiologicalReaction>
</comment>
<evidence type="ECO:0000256" key="19">
    <source>
        <dbReference type="ARBA" id="ARBA00051163"/>
    </source>
</evidence>
<dbReference type="PANTHER" id="PTHR21308">
    <property type="entry name" value="PHYTANOYL-COA ALPHA-HYDROXYLASE"/>
    <property type="match status" value="1"/>
</dbReference>
<evidence type="ECO:0000256" key="21">
    <source>
        <dbReference type="ARBA" id="ARBA00051373"/>
    </source>
</evidence>
<comment type="catalytic activity">
    <reaction evidence="21">
        <text>hexadecanoyl-CoA + 2-oxoglutarate + O2 = 2-hydroxyhexadecanoyl-CoA + succinate + CO2</text>
        <dbReference type="Rhea" id="RHEA:54596"/>
        <dbReference type="ChEBI" id="CHEBI:15379"/>
        <dbReference type="ChEBI" id="CHEBI:16526"/>
        <dbReference type="ChEBI" id="CHEBI:16810"/>
        <dbReference type="ChEBI" id="CHEBI:30031"/>
        <dbReference type="ChEBI" id="CHEBI:57379"/>
        <dbReference type="ChEBI" id="CHEBI:74115"/>
    </reaction>
    <physiologicalReaction direction="left-to-right" evidence="21">
        <dbReference type="Rhea" id="RHEA:54597"/>
    </physiologicalReaction>
</comment>
<comment type="cofactor">
    <cofactor evidence="29">
        <name>ATP</name>
        <dbReference type="ChEBI" id="CHEBI:30616"/>
    </cofactor>
</comment>
<comment type="cofactor">
    <cofactor evidence="1">
        <name>L-ascorbate</name>
        <dbReference type="ChEBI" id="CHEBI:38290"/>
    </cofactor>
</comment>
<dbReference type="GO" id="GO:0006103">
    <property type="term" value="P:2-oxoglutarate metabolic process"/>
    <property type="evidence" value="ECO:0007669"/>
    <property type="project" value="Ensembl"/>
</dbReference>
<comment type="catalytic activity">
    <reaction evidence="27">
        <text>butanoyl-CoA + 2-oxoglutarate + O2 = 2-hydroxybutanoyl-CoA + succinate + CO2</text>
        <dbReference type="Rhea" id="RHEA:55176"/>
        <dbReference type="ChEBI" id="CHEBI:15379"/>
        <dbReference type="ChEBI" id="CHEBI:16526"/>
        <dbReference type="ChEBI" id="CHEBI:16810"/>
        <dbReference type="ChEBI" id="CHEBI:30031"/>
        <dbReference type="ChEBI" id="CHEBI:57371"/>
        <dbReference type="ChEBI" id="CHEBI:138628"/>
    </reaction>
    <physiologicalReaction direction="left-to-right" evidence="27">
        <dbReference type="Rhea" id="RHEA:55177"/>
    </physiologicalReaction>
</comment>
<dbReference type="Ensembl" id="ENSTMTT00000000185.1">
    <property type="protein sequence ID" value="ENSTMTP00000000182.1"/>
    <property type="gene ID" value="ENSTMTG00000000163.1"/>
</dbReference>
<keyword evidence="5" id="KW-0479">Metal-binding</keyword>
<dbReference type="GO" id="GO:0048244">
    <property type="term" value="F:phytanoyl-CoA dioxygenase activity"/>
    <property type="evidence" value="ECO:0007669"/>
    <property type="project" value="UniProtKB-EC"/>
</dbReference>
<evidence type="ECO:0000256" key="17">
    <source>
        <dbReference type="ARBA" id="ARBA00050962"/>
    </source>
</evidence>
<comment type="catalytic activity">
    <reaction evidence="28">
        <text>octanoyl-CoA + 2-oxoglutarate + O2 = 2-hydroxyoctanoyl-CoA + succinate + CO2</text>
        <dbReference type="Rhea" id="RHEA:54600"/>
        <dbReference type="ChEBI" id="CHEBI:15379"/>
        <dbReference type="ChEBI" id="CHEBI:16526"/>
        <dbReference type="ChEBI" id="CHEBI:16810"/>
        <dbReference type="ChEBI" id="CHEBI:30031"/>
        <dbReference type="ChEBI" id="CHEBI:57386"/>
        <dbReference type="ChEBI" id="CHEBI:138290"/>
    </reaction>
    <physiologicalReaction direction="left-to-right" evidence="28">
        <dbReference type="Rhea" id="RHEA:54601"/>
    </physiologicalReaction>
</comment>
<keyword evidence="7" id="KW-0223">Dioxygenase</keyword>
<accession>A0A674HWZ3</accession>
<sequence>MERYPFGESRWWARLGAGPRPRLGGARRRPAQRGVTVRALACGPDSCPASGAMEDAAAAARLGTILRHLCSRTGAAALTTFPTSAQIASFKHPMEFHYTLDNNLLTPEQRQFYDENGYLLIKNLVSGEDIERFRNEFAKICKKEVQVPGLIIMRDVAIAKSEFVPDQKAVTKIQDFQEDEELFRYCTMPQILKYVECFTGPNIMAMHTMLINKPPDSGKKSSRHPMHQDLHFFPFRPADLIVCAWTAMEPIDRSNGCLVVLPGTHKGSLKPHDYPDWEGGVNKMYHGVRDYNKNLPRVHLVMEKGDTVFFHPLLIHGSGMNRTQGFRKAISCHYASADCHYIEVKGTSQENIEKEVAEIAQRKYGVSTPIALKDTWMIRGRLVKGERTNL</sequence>
<evidence type="ECO:0000256" key="9">
    <source>
        <dbReference type="ARBA" id="ARBA00023004"/>
    </source>
</evidence>
<evidence type="ECO:0000256" key="28">
    <source>
        <dbReference type="ARBA" id="ARBA00052623"/>
    </source>
</evidence>
<evidence type="ECO:0000256" key="14">
    <source>
        <dbReference type="ARBA" id="ARBA00050439"/>
    </source>
</evidence>
<dbReference type="GO" id="GO:0006720">
    <property type="term" value="P:isoprenoid metabolic process"/>
    <property type="evidence" value="ECO:0007669"/>
    <property type="project" value="Ensembl"/>
</dbReference>
<comment type="catalytic activity">
    <reaction evidence="25">
        <text>3-methylundecanoyl-CoA + 2-oxoglutarate + O2 = 2-hydroxy-3-methylundecanoyl-CoA + succinate + CO2</text>
        <dbReference type="Rhea" id="RHEA:55184"/>
        <dbReference type="ChEBI" id="CHEBI:15379"/>
        <dbReference type="ChEBI" id="CHEBI:16526"/>
        <dbReference type="ChEBI" id="CHEBI:16810"/>
        <dbReference type="ChEBI" id="CHEBI:30031"/>
        <dbReference type="ChEBI" id="CHEBI:84183"/>
        <dbReference type="ChEBI" id="CHEBI:138632"/>
    </reaction>
    <physiologicalReaction direction="left-to-right" evidence="25">
        <dbReference type="Rhea" id="RHEA:55185"/>
    </physiologicalReaction>
</comment>
<comment type="pathway">
    <text evidence="3">Lipid metabolism; fatty acid metabolism.</text>
</comment>
<comment type="similarity">
    <text evidence="4">Belongs to the PhyH family.</text>
</comment>
<dbReference type="Proteomes" id="UP000472274">
    <property type="component" value="Unplaced"/>
</dbReference>
<evidence type="ECO:0000256" key="13">
    <source>
        <dbReference type="ARBA" id="ARBA00050314"/>
    </source>
</evidence>
<comment type="catalytic activity">
    <reaction evidence="26">
        <text>3-methyldodecanoyl-CoA + 2-oxoglutarate + O2 = 2-hydroxy-3-methyldodecanoyl-CoA + succinate + CO2</text>
        <dbReference type="Rhea" id="RHEA:55192"/>
        <dbReference type="ChEBI" id="CHEBI:15379"/>
        <dbReference type="ChEBI" id="CHEBI:16526"/>
        <dbReference type="ChEBI" id="CHEBI:16810"/>
        <dbReference type="ChEBI" id="CHEBI:30031"/>
        <dbReference type="ChEBI" id="CHEBI:138636"/>
        <dbReference type="ChEBI" id="CHEBI:138637"/>
    </reaction>
    <physiologicalReaction direction="left-to-right" evidence="26">
        <dbReference type="Rhea" id="RHEA:55193"/>
    </physiologicalReaction>
</comment>
<dbReference type="GO" id="GO:0097731">
    <property type="term" value="C:9+0 non-motile cilium"/>
    <property type="evidence" value="ECO:0007669"/>
    <property type="project" value="Ensembl"/>
</dbReference>
<evidence type="ECO:0000256" key="18">
    <source>
        <dbReference type="ARBA" id="ARBA00051009"/>
    </source>
</evidence>
<dbReference type="InterPro" id="IPR047128">
    <property type="entry name" value="PhyH"/>
</dbReference>
<keyword evidence="9" id="KW-0408">Iron</keyword>
<dbReference type="SUPFAM" id="SSF51197">
    <property type="entry name" value="Clavaminate synthase-like"/>
    <property type="match status" value="1"/>
</dbReference>
<evidence type="ECO:0000256" key="26">
    <source>
        <dbReference type="ARBA" id="ARBA00052152"/>
    </source>
</evidence>
<evidence type="ECO:0000256" key="25">
    <source>
        <dbReference type="ARBA" id="ARBA00051952"/>
    </source>
</evidence>
<comment type="catalytic activity">
    <reaction evidence="19">
        <text>heptadecanoyl-CoA + 2-oxoglutarate + O2 = 2-hydroxyheptadecanoyl-CoA + succinate + CO2</text>
        <dbReference type="Rhea" id="RHEA:54616"/>
        <dbReference type="ChEBI" id="CHEBI:15379"/>
        <dbReference type="ChEBI" id="CHEBI:16526"/>
        <dbReference type="ChEBI" id="CHEBI:16810"/>
        <dbReference type="ChEBI" id="CHEBI:30031"/>
        <dbReference type="ChEBI" id="CHEBI:74307"/>
        <dbReference type="ChEBI" id="CHEBI:138297"/>
    </reaction>
    <physiologicalReaction direction="left-to-right" evidence="19">
        <dbReference type="Rhea" id="RHEA:54617"/>
    </physiologicalReaction>
</comment>
<evidence type="ECO:0000256" key="20">
    <source>
        <dbReference type="ARBA" id="ARBA00051281"/>
    </source>
</evidence>
<reference evidence="31" key="2">
    <citation type="submission" date="2025-09" db="UniProtKB">
        <authorList>
            <consortium name="Ensembl"/>
        </authorList>
    </citation>
    <scope>IDENTIFICATION</scope>
</reference>
<evidence type="ECO:0000313" key="32">
    <source>
        <dbReference type="Proteomes" id="UP000472274"/>
    </source>
</evidence>
<comment type="catalytic activity">
    <reaction evidence="20">
        <text>eicosanoyl-CoA + 2-oxoglutarate + O2 = 2-hydroxyeicosanoyl-CoA + succinate + CO2</text>
        <dbReference type="Rhea" id="RHEA:54620"/>
        <dbReference type="ChEBI" id="CHEBI:15379"/>
        <dbReference type="ChEBI" id="CHEBI:16526"/>
        <dbReference type="ChEBI" id="CHEBI:16810"/>
        <dbReference type="ChEBI" id="CHEBI:30031"/>
        <dbReference type="ChEBI" id="CHEBI:57380"/>
        <dbReference type="ChEBI" id="CHEBI:138298"/>
    </reaction>
    <physiologicalReaction direction="left-to-right" evidence="20">
        <dbReference type="Rhea" id="RHEA:54621"/>
    </physiologicalReaction>
</comment>
<comment type="catalytic activity">
    <reaction evidence="15">
        <text>hexanoyl-CoA + 2-oxoglutarate + O2 = 2-hydroxyhexanoyl-CoA + succinate + CO2</text>
        <dbReference type="Rhea" id="RHEA:55172"/>
        <dbReference type="ChEBI" id="CHEBI:15379"/>
        <dbReference type="ChEBI" id="CHEBI:16526"/>
        <dbReference type="ChEBI" id="CHEBI:16810"/>
        <dbReference type="ChEBI" id="CHEBI:30031"/>
        <dbReference type="ChEBI" id="CHEBI:62620"/>
        <dbReference type="ChEBI" id="CHEBI:138630"/>
    </reaction>
    <physiologicalReaction direction="left-to-right" evidence="15">
        <dbReference type="Rhea" id="RHEA:55173"/>
    </physiologicalReaction>
</comment>
<evidence type="ECO:0000313" key="31">
    <source>
        <dbReference type="Ensembl" id="ENSTMTP00000000182.1"/>
    </source>
</evidence>